<feature type="region of interest" description="Disordered" evidence="1">
    <location>
        <begin position="166"/>
        <end position="213"/>
    </location>
</feature>
<dbReference type="AlphaFoldDB" id="A0A6C0P5H2"/>
<feature type="domain" description="SLH" evidence="3">
    <location>
        <begin position="470"/>
        <end position="532"/>
    </location>
</feature>
<sequence length="592" mass="62003">MSMKRTILPICMALLLCVSCLLPHAALADGAPSFSLAVTGGTLKTGSEFKVTLTGNDVADLFANEVRLTYDSAKLQFKGAVGAGKGYDIEPIVQDNAITLAHTMVGAIPGVSGTATLYTLTFKAIAAGKTAVVFQHIKTVNSKLESVEIDVNANLSVDIAAADNPPAGGGGNGSDNGGGNGNGNGNGNNNGNSGGDDGKLQPDSGTESANNSHTAMFSLGTDKWASELQNAKEDEDGNRVVRVDLADVPDAQAYALKLPPSFFTDGTGKVRIEIVTPFGRVTLRTDMFPAGSLPQGEITISIGKADAGKLNLTDAANHTIAGHPVIELQLLADGKNIAWSNLDAPVAVSIPYTPSAAELNDPEHLTVRYVDGSGNAVPVYDGRYNETQGSMTFTTTHFSTYAVAFVNKTFNDLGTVDWARKQIEVLAAKGIVNGVSEQQFAPSRQVTRAEFITMLMRTLGLDTKADKNADTQFADAVPGSFYDDALSAAKALGIAKGIDGARFYPSKKITRQDMMVMTARALEAAGILDRSDRQADLNGFSDRASIASYAADDIASLVSKGLVAGSGGMIRPLANTTRAETAVLMYRIYGLS</sequence>
<evidence type="ECO:0000259" key="3">
    <source>
        <dbReference type="PROSITE" id="PS51272"/>
    </source>
</evidence>
<dbReference type="InterPro" id="IPR001119">
    <property type="entry name" value="SLH_dom"/>
</dbReference>
<evidence type="ECO:0000256" key="1">
    <source>
        <dbReference type="SAM" id="MobiDB-lite"/>
    </source>
</evidence>
<feature type="domain" description="SLH" evidence="3">
    <location>
        <begin position="537"/>
        <end position="592"/>
    </location>
</feature>
<dbReference type="EMBL" id="CP048286">
    <property type="protein sequence ID" value="QHW33737.1"/>
    <property type="molecule type" value="Genomic_DNA"/>
</dbReference>
<dbReference type="InterPro" id="IPR002102">
    <property type="entry name" value="Cohesin_dom"/>
</dbReference>
<gene>
    <name evidence="4" type="ORF">GZH47_25015</name>
</gene>
<feature type="chain" id="PRO_5025477043" description="SLH domain-containing protein" evidence="2">
    <location>
        <begin position="29"/>
        <end position="592"/>
    </location>
</feature>
<name>A0A6C0P5H2_9BACL</name>
<keyword evidence="5" id="KW-1185">Reference proteome</keyword>
<feature type="compositionally biased region" description="Gly residues" evidence="1">
    <location>
        <begin position="167"/>
        <end position="195"/>
    </location>
</feature>
<feature type="signal peptide" evidence="2">
    <location>
        <begin position="1"/>
        <end position="28"/>
    </location>
</feature>
<dbReference type="Proteomes" id="UP000479114">
    <property type="component" value="Chromosome"/>
</dbReference>
<dbReference type="GO" id="GO:0030246">
    <property type="term" value="F:carbohydrate binding"/>
    <property type="evidence" value="ECO:0007669"/>
    <property type="project" value="InterPro"/>
</dbReference>
<dbReference type="Gene3D" id="2.60.40.680">
    <property type="match status" value="1"/>
</dbReference>
<evidence type="ECO:0000256" key="2">
    <source>
        <dbReference type="SAM" id="SignalP"/>
    </source>
</evidence>
<reference evidence="4 5" key="1">
    <citation type="submission" date="2020-02" db="EMBL/GenBank/DDBJ databases">
        <title>Paenibacillus sp. nov., isolated from rhizosphere soil of tomato.</title>
        <authorList>
            <person name="Weon H.-Y."/>
            <person name="Lee S.A."/>
        </authorList>
    </citation>
    <scope>NUCLEOTIDE SEQUENCE [LARGE SCALE GENOMIC DNA]</scope>
    <source>
        <strain evidence="4 5">14171R-81</strain>
    </source>
</reference>
<dbReference type="Pfam" id="PF00963">
    <property type="entry name" value="Cohesin"/>
    <property type="match status" value="1"/>
</dbReference>
<dbReference type="InterPro" id="IPR008965">
    <property type="entry name" value="CBM2/CBM3_carb-bd_dom_sf"/>
</dbReference>
<dbReference type="RefSeq" id="WP_162643735.1">
    <property type="nucleotide sequence ID" value="NZ_CP048286.1"/>
</dbReference>
<accession>A0A6C0P5H2</accession>
<dbReference type="PROSITE" id="PS51272">
    <property type="entry name" value="SLH"/>
    <property type="match status" value="3"/>
</dbReference>
<evidence type="ECO:0000313" key="4">
    <source>
        <dbReference type="EMBL" id="QHW33737.1"/>
    </source>
</evidence>
<protein>
    <recommendedName>
        <fullName evidence="3">SLH domain-containing protein</fullName>
    </recommendedName>
</protein>
<feature type="compositionally biased region" description="Polar residues" evidence="1">
    <location>
        <begin position="203"/>
        <end position="213"/>
    </location>
</feature>
<feature type="domain" description="SLH" evidence="3">
    <location>
        <begin position="406"/>
        <end position="469"/>
    </location>
</feature>
<organism evidence="4 5">
    <name type="scientific">Paenibacillus rhizovicinus</name>
    <dbReference type="NCBI Taxonomy" id="2704463"/>
    <lineage>
        <taxon>Bacteria</taxon>
        <taxon>Bacillati</taxon>
        <taxon>Bacillota</taxon>
        <taxon>Bacilli</taxon>
        <taxon>Bacillales</taxon>
        <taxon>Paenibacillaceae</taxon>
        <taxon>Paenibacillus</taxon>
    </lineage>
</organism>
<keyword evidence="2" id="KW-0732">Signal</keyword>
<dbReference type="KEGG" id="prz:GZH47_25015"/>
<dbReference type="GO" id="GO:0000272">
    <property type="term" value="P:polysaccharide catabolic process"/>
    <property type="evidence" value="ECO:0007669"/>
    <property type="project" value="InterPro"/>
</dbReference>
<dbReference type="CDD" id="cd08547">
    <property type="entry name" value="Type_II_cohesin"/>
    <property type="match status" value="1"/>
</dbReference>
<dbReference type="Pfam" id="PF00395">
    <property type="entry name" value="SLH"/>
    <property type="match status" value="3"/>
</dbReference>
<dbReference type="SUPFAM" id="SSF49384">
    <property type="entry name" value="Carbohydrate-binding domain"/>
    <property type="match status" value="1"/>
</dbReference>
<proteinExistence type="predicted"/>
<evidence type="ECO:0000313" key="5">
    <source>
        <dbReference type="Proteomes" id="UP000479114"/>
    </source>
</evidence>